<evidence type="ECO:0000313" key="1">
    <source>
        <dbReference type="EMBL" id="KYO57456.1"/>
    </source>
</evidence>
<dbReference type="OrthoDB" id="256574at2"/>
<dbReference type="GO" id="GO:0034194">
    <property type="term" value="P:D-galactonate catabolic process"/>
    <property type="evidence" value="ECO:0007669"/>
    <property type="project" value="InterPro"/>
</dbReference>
<protein>
    <submittedName>
        <fullName evidence="1">2-dehydro-3-deoxygalactonokinase</fullName>
    </submittedName>
</protein>
<keyword evidence="1" id="KW-0808">Transferase</keyword>
<dbReference type="Gene3D" id="3.30.420.300">
    <property type="entry name" value="2-keto-3-deoxy-galactonokinase, substrate binding domain"/>
    <property type="match status" value="1"/>
</dbReference>
<dbReference type="RefSeq" id="WP_062761503.1">
    <property type="nucleotide sequence ID" value="NZ_CP121045.1"/>
</dbReference>
<sequence length="304" mass="31224">MYDTAFIALDWGTSSFRLWLIGHDGRVLAERRSAEGMTTAATTGFEAVLEGHLADLGVPATVPALACGMVGARQGWVEAGYVDTPARLAGIAAGAVRVPGIARDVRILPGIARRDPAAPDVIRGEETQILGALAAHNLETATLCMPGTHSKWGRVAEGCLSAFSTFMTGELFAAVIGHTILAHAVAGAPDDEDMEAFRQAVAAALAAPARIANLLFQVRGGQLLFGRGAAAARETISGSLIGLEIAGGHVADGGELVLIAAGRLARLYGEALGVAGLPHRVIDADAAVLGGLSLAARSIWPSRT</sequence>
<dbReference type="AlphaFoldDB" id="A0A162LX14"/>
<dbReference type="InterPro" id="IPR042257">
    <property type="entry name" value="DGOK_C"/>
</dbReference>
<gene>
    <name evidence="1" type="ORF">AUP44_20090</name>
</gene>
<dbReference type="EMBL" id="LPZR01000022">
    <property type="protein sequence ID" value="KYO57456.1"/>
    <property type="molecule type" value="Genomic_DNA"/>
</dbReference>
<comment type="caution">
    <text evidence="1">The sequence shown here is derived from an EMBL/GenBank/DDBJ whole genome shotgun (WGS) entry which is preliminary data.</text>
</comment>
<proteinExistence type="predicted"/>
<dbReference type="Gene3D" id="3.30.420.310">
    <property type="entry name" value="2-keto-3-deoxy-galactonokinase, C-terminal domain"/>
    <property type="match status" value="1"/>
</dbReference>
<dbReference type="Proteomes" id="UP000075787">
    <property type="component" value="Unassembled WGS sequence"/>
</dbReference>
<evidence type="ECO:0000313" key="2">
    <source>
        <dbReference type="Proteomes" id="UP000075787"/>
    </source>
</evidence>
<reference evidence="1 2" key="1">
    <citation type="submission" date="2015-12" db="EMBL/GenBank/DDBJ databases">
        <title>Genome sequence of Tistrella mobilis MCCC 1A02139.</title>
        <authorList>
            <person name="Lu L."/>
            <person name="Lai Q."/>
            <person name="Shao Z."/>
            <person name="Qian P."/>
        </authorList>
    </citation>
    <scope>NUCLEOTIDE SEQUENCE [LARGE SCALE GENOMIC DNA]</scope>
    <source>
        <strain evidence="1 2">MCCC 1A02139</strain>
    </source>
</reference>
<dbReference type="GeneID" id="97244161"/>
<keyword evidence="1" id="KW-0418">Kinase</keyword>
<name>A0A162LX14_9PROT</name>
<dbReference type="InterPro" id="IPR042258">
    <property type="entry name" value="DGOK_N"/>
</dbReference>
<dbReference type="InterPro" id="IPR007729">
    <property type="entry name" value="DGOK"/>
</dbReference>
<dbReference type="GO" id="GO:0008671">
    <property type="term" value="F:2-dehydro-3-deoxygalactonokinase activity"/>
    <property type="evidence" value="ECO:0007669"/>
    <property type="project" value="InterPro"/>
</dbReference>
<organism evidence="1 2">
    <name type="scientific">Tistrella mobilis</name>
    <dbReference type="NCBI Taxonomy" id="171437"/>
    <lineage>
        <taxon>Bacteria</taxon>
        <taxon>Pseudomonadati</taxon>
        <taxon>Pseudomonadota</taxon>
        <taxon>Alphaproteobacteria</taxon>
        <taxon>Geminicoccales</taxon>
        <taxon>Geminicoccaceae</taxon>
        <taxon>Tistrella</taxon>
    </lineage>
</organism>
<accession>A0A162LX14</accession>
<dbReference type="Pfam" id="PF05035">
    <property type="entry name" value="DGOK"/>
    <property type="match status" value="1"/>
</dbReference>